<dbReference type="InterPro" id="IPR014756">
    <property type="entry name" value="Ig_E-set"/>
</dbReference>
<dbReference type="GO" id="GO:0006825">
    <property type="term" value="P:copper ion transport"/>
    <property type="evidence" value="ECO:0007669"/>
    <property type="project" value="InterPro"/>
</dbReference>
<evidence type="ECO:0000256" key="4">
    <source>
        <dbReference type="ARBA" id="ARBA00023008"/>
    </source>
</evidence>
<feature type="transmembrane region" description="Helical" evidence="5">
    <location>
        <begin position="14"/>
        <end position="38"/>
    </location>
</feature>
<sequence>MDAAASPARSRIRLLLRAAVAALIAAMLMLIMGGPALAHSDLVRSDPVDGGGVDGVTRPVTLEFSEELDAGSVSIRLIGSSGFQAQLAPPTTTRTVVVQPLPTLINDRYVLRYVAVASDGHPVDGTISFTVSGSVVGRAGGPAHGQHAAPPTGTAHHVEAAGHPPTHVWAWLVGGAVAIGGSVVAVRWLIGRRRAPMHIGQ</sequence>
<evidence type="ECO:0000256" key="3">
    <source>
        <dbReference type="ARBA" id="ARBA00022729"/>
    </source>
</evidence>
<dbReference type="RefSeq" id="WP_172160869.1">
    <property type="nucleotide sequence ID" value="NZ_CP053564.1"/>
</dbReference>
<dbReference type="Pfam" id="PF04234">
    <property type="entry name" value="CopC"/>
    <property type="match status" value="1"/>
</dbReference>
<feature type="domain" description="CopC" evidence="6">
    <location>
        <begin position="39"/>
        <end position="131"/>
    </location>
</feature>
<dbReference type="AlphaFoldDB" id="A0A6M6JLJ8"/>
<dbReference type="InterPro" id="IPR007348">
    <property type="entry name" value="CopC_dom"/>
</dbReference>
<dbReference type="KEGG" id="pbro:HOP40_20085"/>
<evidence type="ECO:0000313" key="8">
    <source>
        <dbReference type="Proteomes" id="UP000505377"/>
    </source>
</evidence>
<evidence type="ECO:0000259" key="6">
    <source>
        <dbReference type="Pfam" id="PF04234"/>
    </source>
</evidence>
<keyword evidence="4" id="KW-0186">Copper</keyword>
<evidence type="ECO:0000256" key="2">
    <source>
        <dbReference type="ARBA" id="ARBA00022723"/>
    </source>
</evidence>
<evidence type="ECO:0000313" key="7">
    <source>
        <dbReference type="EMBL" id="QJY47827.1"/>
    </source>
</evidence>
<evidence type="ECO:0000256" key="1">
    <source>
        <dbReference type="ARBA" id="ARBA00004196"/>
    </source>
</evidence>
<accession>A0A6M6JLJ8</accession>
<keyword evidence="5" id="KW-1133">Transmembrane helix</keyword>
<keyword evidence="5" id="KW-0472">Membrane</keyword>
<dbReference type="EMBL" id="CP053564">
    <property type="protein sequence ID" value="QJY47827.1"/>
    <property type="molecule type" value="Genomic_DNA"/>
</dbReference>
<dbReference type="PANTHER" id="PTHR34820:SF4">
    <property type="entry name" value="INNER MEMBRANE PROTEIN YEBZ"/>
    <property type="match status" value="1"/>
</dbReference>
<organism evidence="7 8">
    <name type="scientific">Pseudonocardia broussonetiae</name>
    <dbReference type="NCBI Taxonomy" id="2736640"/>
    <lineage>
        <taxon>Bacteria</taxon>
        <taxon>Bacillati</taxon>
        <taxon>Actinomycetota</taxon>
        <taxon>Actinomycetes</taxon>
        <taxon>Pseudonocardiales</taxon>
        <taxon>Pseudonocardiaceae</taxon>
        <taxon>Pseudonocardia</taxon>
    </lineage>
</organism>
<dbReference type="GO" id="GO:0042597">
    <property type="term" value="C:periplasmic space"/>
    <property type="evidence" value="ECO:0007669"/>
    <property type="project" value="InterPro"/>
</dbReference>
<keyword evidence="2" id="KW-0479">Metal-binding</keyword>
<proteinExistence type="predicted"/>
<keyword evidence="8" id="KW-1185">Reference proteome</keyword>
<protein>
    <submittedName>
        <fullName evidence="7">Copper resistance protein CopC</fullName>
    </submittedName>
</protein>
<dbReference type="Proteomes" id="UP000505377">
    <property type="component" value="Chromosome"/>
</dbReference>
<dbReference type="SUPFAM" id="SSF81296">
    <property type="entry name" value="E set domains"/>
    <property type="match status" value="1"/>
</dbReference>
<keyword evidence="3" id="KW-0732">Signal</keyword>
<keyword evidence="5" id="KW-0812">Transmembrane</keyword>
<gene>
    <name evidence="7" type="ORF">HOP40_20085</name>
</gene>
<reference evidence="7 8" key="1">
    <citation type="submission" date="2020-05" db="EMBL/GenBank/DDBJ databases">
        <authorList>
            <person name="Mo P."/>
        </authorList>
    </citation>
    <scope>NUCLEOTIDE SEQUENCE [LARGE SCALE GENOMIC DNA]</scope>
    <source>
        <strain evidence="7 8">Gen01</strain>
    </source>
</reference>
<name>A0A6M6JLJ8_9PSEU</name>
<feature type="transmembrane region" description="Helical" evidence="5">
    <location>
        <begin position="168"/>
        <end position="190"/>
    </location>
</feature>
<dbReference type="Gene3D" id="2.60.40.1220">
    <property type="match status" value="1"/>
</dbReference>
<dbReference type="GO" id="GO:0030313">
    <property type="term" value="C:cell envelope"/>
    <property type="evidence" value="ECO:0007669"/>
    <property type="project" value="UniProtKB-SubCell"/>
</dbReference>
<comment type="subcellular location">
    <subcellularLocation>
        <location evidence="1">Cell envelope</location>
    </subcellularLocation>
</comment>
<dbReference type="GO" id="GO:0005886">
    <property type="term" value="C:plasma membrane"/>
    <property type="evidence" value="ECO:0007669"/>
    <property type="project" value="TreeGrafter"/>
</dbReference>
<dbReference type="GO" id="GO:0046688">
    <property type="term" value="P:response to copper ion"/>
    <property type="evidence" value="ECO:0007669"/>
    <property type="project" value="InterPro"/>
</dbReference>
<dbReference type="GO" id="GO:0005507">
    <property type="term" value="F:copper ion binding"/>
    <property type="evidence" value="ECO:0007669"/>
    <property type="project" value="InterPro"/>
</dbReference>
<dbReference type="InterPro" id="IPR014755">
    <property type="entry name" value="Cu-Rt/internalin_Ig-like"/>
</dbReference>
<evidence type="ECO:0000256" key="5">
    <source>
        <dbReference type="SAM" id="Phobius"/>
    </source>
</evidence>
<dbReference type="PANTHER" id="PTHR34820">
    <property type="entry name" value="INNER MEMBRANE PROTEIN YEBZ"/>
    <property type="match status" value="1"/>
</dbReference>
<dbReference type="InterPro" id="IPR032694">
    <property type="entry name" value="CopC/D"/>
</dbReference>